<evidence type="ECO:0000313" key="4">
    <source>
        <dbReference type="EMBL" id="MCZ4549219.1"/>
    </source>
</evidence>
<dbReference type="SMART" id="SM00382">
    <property type="entry name" value="AAA"/>
    <property type="match status" value="1"/>
</dbReference>
<sequence>MSRLHAHAVHARLGQRTVLRGCDLEVAPGQVLALVGPNGSGKTTLLRTCYRALAVHAGSITLGDDDISALHRRDLARAIGVSVQEPASLGGLTVRESVQLGRTPHRRWLESFNDQDRSVVSDVLDKVGLTALADRDLLELSGGERQRVSIARALAQQPQVLLLDEPTNHLDLRHQLTILQLLRDLAEQGTAILVTLHDLSMATAYSDQIAVLDDGLLVAVGTPDTVLQPDLLATVFGVNAHVISNKRGRRTLDIHGLADA</sequence>
<organism evidence="4 5">
    <name type="scientific">Gordonia rubripertincta</name>
    <name type="common">Rhodococcus corallinus</name>
    <dbReference type="NCBI Taxonomy" id="36822"/>
    <lineage>
        <taxon>Bacteria</taxon>
        <taxon>Bacillati</taxon>
        <taxon>Actinomycetota</taxon>
        <taxon>Actinomycetes</taxon>
        <taxon>Mycobacteriales</taxon>
        <taxon>Gordoniaceae</taxon>
        <taxon>Gordonia</taxon>
    </lineage>
</organism>
<reference evidence="4" key="1">
    <citation type="submission" date="2022-12" db="EMBL/GenBank/DDBJ databases">
        <authorList>
            <person name="Krivoruchko A.V."/>
            <person name="Elkin A."/>
        </authorList>
    </citation>
    <scope>NUCLEOTIDE SEQUENCE</scope>
    <source>
        <strain evidence="4">IEGM 1388</strain>
    </source>
</reference>
<feature type="domain" description="ABC transporter" evidence="3">
    <location>
        <begin position="4"/>
        <end position="239"/>
    </location>
</feature>
<evidence type="ECO:0000313" key="5">
    <source>
        <dbReference type="Proteomes" id="UP001067235"/>
    </source>
</evidence>
<dbReference type="InterPro" id="IPR003439">
    <property type="entry name" value="ABC_transporter-like_ATP-bd"/>
</dbReference>
<gene>
    <name evidence="4" type="ORF">O4213_04450</name>
</gene>
<accession>A0ABT4MQV3</accession>
<dbReference type="PANTHER" id="PTHR42794:SF2">
    <property type="entry name" value="ABC TRANSPORTER ATP-BINDING PROTEIN"/>
    <property type="match status" value="1"/>
</dbReference>
<name>A0ABT4MQV3_GORRU</name>
<protein>
    <submittedName>
        <fullName evidence="4">ABC transporter ATP-binding protein</fullName>
    </submittedName>
</protein>
<dbReference type="Gene3D" id="3.40.50.300">
    <property type="entry name" value="P-loop containing nucleotide triphosphate hydrolases"/>
    <property type="match status" value="1"/>
</dbReference>
<keyword evidence="5" id="KW-1185">Reference proteome</keyword>
<dbReference type="InterPro" id="IPR017871">
    <property type="entry name" value="ABC_transporter-like_CS"/>
</dbReference>
<dbReference type="EMBL" id="JAPWIE010000001">
    <property type="protein sequence ID" value="MCZ4549219.1"/>
    <property type="molecule type" value="Genomic_DNA"/>
</dbReference>
<dbReference type="SUPFAM" id="SSF52540">
    <property type="entry name" value="P-loop containing nucleoside triphosphate hydrolases"/>
    <property type="match status" value="1"/>
</dbReference>
<dbReference type="CDD" id="cd03214">
    <property type="entry name" value="ABC_Iron-Siderophores_B12_Hemin"/>
    <property type="match status" value="1"/>
</dbReference>
<evidence type="ECO:0000256" key="1">
    <source>
        <dbReference type="ARBA" id="ARBA00022741"/>
    </source>
</evidence>
<dbReference type="PROSITE" id="PS00211">
    <property type="entry name" value="ABC_TRANSPORTER_1"/>
    <property type="match status" value="1"/>
</dbReference>
<dbReference type="Pfam" id="PF00005">
    <property type="entry name" value="ABC_tran"/>
    <property type="match status" value="1"/>
</dbReference>
<dbReference type="InterPro" id="IPR027417">
    <property type="entry name" value="P-loop_NTPase"/>
</dbReference>
<dbReference type="InterPro" id="IPR003593">
    <property type="entry name" value="AAA+_ATPase"/>
</dbReference>
<dbReference type="GO" id="GO:0005524">
    <property type="term" value="F:ATP binding"/>
    <property type="evidence" value="ECO:0007669"/>
    <property type="project" value="UniProtKB-KW"/>
</dbReference>
<dbReference type="PANTHER" id="PTHR42794">
    <property type="entry name" value="HEMIN IMPORT ATP-BINDING PROTEIN HMUV"/>
    <property type="match status" value="1"/>
</dbReference>
<dbReference type="Proteomes" id="UP001067235">
    <property type="component" value="Unassembled WGS sequence"/>
</dbReference>
<keyword evidence="1" id="KW-0547">Nucleotide-binding</keyword>
<dbReference type="RefSeq" id="WP_301569704.1">
    <property type="nucleotide sequence ID" value="NZ_JAPWIE010000001.1"/>
</dbReference>
<evidence type="ECO:0000256" key="2">
    <source>
        <dbReference type="ARBA" id="ARBA00022840"/>
    </source>
</evidence>
<comment type="caution">
    <text evidence="4">The sequence shown here is derived from an EMBL/GenBank/DDBJ whole genome shotgun (WGS) entry which is preliminary data.</text>
</comment>
<evidence type="ECO:0000259" key="3">
    <source>
        <dbReference type="PROSITE" id="PS50893"/>
    </source>
</evidence>
<keyword evidence="2 4" id="KW-0067">ATP-binding</keyword>
<proteinExistence type="predicted"/>
<dbReference type="PROSITE" id="PS50893">
    <property type="entry name" value="ABC_TRANSPORTER_2"/>
    <property type="match status" value="1"/>
</dbReference>